<name>A0A3D9Z790_9HYPH</name>
<evidence type="ECO:0000313" key="3">
    <source>
        <dbReference type="Proteomes" id="UP000256900"/>
    </source>
</evidence>
<comment type="caution">
    <text evidence="2">The sequence shown here is derived from an EMBL/GenBank/DDBJ whole genome shotgun (WGS) entry which is preliminary data.</text>
</comment>
<reference evidence="2 3" key="1">
    <citation type="submission" date="2018-08" db="EMBL/GenBank/DDBJ databases">
        <title>Genomic Encyclopedia of Type Strains, Phase IV (KMG-IV): sequencing the most valuable type-strain genomes for metagenomic binning, comparative biology and taxonomic classification.</title>
        <authorList>
            <person name="Goeker M."/>
        </authorList>
    </citation>
    <scope>NUCLEOTIDE SEQUENCE [LARGE SCALE GENOMIC DNA]</scope>
    <source>
        <strain evidence="2 3">BW863</strain>
    </source>
</reference>
<protein>
    <submittedName>
        <fullName evidence="2">GMP synthase (Glutamine-hydrolysing)</fullName>
    </submittedName>
</protein>
<dbReference type="Pfam" id="PF00117">
    <property type="entry name" value="GATase"/>
    <property type="match status" value="1"/>
</dbReference>
<feature type="domain" description="Glutamine amidotransferase" evidence="1">
    <location>
        <begin position="21"/>
        <end position="177"/>
    </location>
</feature>
<dbReference type="InterPro" id="IPR017926">
    <property type="entry name" value="GATASE"/>
</dbReference>
<dbReference type="NCBIfam" id="NF005458">
    <property type="entry name" value="PRK07053.1"/>
    <property type="match status" value="1"/>
</dbReference>
<dbReference type="PANTHER" id="PTHR42695">
    <property type="entry name" value="GLUTAMINE AMIDOTRANSFERASE YLR126C-RELATED"/>
    <property type="match status" value="1"/>
</dbReference>
<dbReference type="OrthoDB" id="9813383at2"/>
<dbReference type="GO" id="GO:0005829">
    <property type="term" value="C:cytosol"/>
    <property type="evidence" value="ECO:0007669"/>
    <property type="project" value="TreeGrafter"/>
</dbReference>
<organism evidence="2 3">
    <name type="scientific">Methylovirgula ligni</name>
    <dbReference type="NCBI Taxonomy" id="569860"/>
    <lineage>
        <taxon>Bacteria</taxon>
        <taxon>Pseudomonadati</taxon>
        <taxon>Pseudomonadota</taxon>
        <taxon>Alphaproteobacteria</taxon>
        <taxon>Hyphomicrobiales</taxon>
        <taxon>Beijerinckiaceae</taxon>
        <taxon>Methylovirgula</taxon>
    </lineage>
</organism>
<accession>A0A3D9Z790</accession>
<dbReference type="Gene3D" id="3.40.50.880">
    <property type="match status" value="1"/>
</dbReference>
<dbReference type="SUPFAM" id="SSF52317">
    <property type="entry name" value="Class I glutamine amidotransferase-like"/>
    <property type="match status" value="1"/>
</dbReference>
<proteinExistence type="predicted"/>
<dbReference type="Proteomes" id="UP000256900">
    <property type="component" value="Unassembled WGS sequence"/>
</dbReference>
<gene>
    <name evidence="2" type="ORF">DES32_0630</name>
</gene>
<sequence>MKTAVAIRHVYFEDLGTLAPLLRSAGYSVTYVDVDNSALAALDPLAADLVVVLGGPLGVYQTDEYPFLLDEIRLLEARLAANRPTLGICLGSQLIAAALGAKVAPSGHSEIGFSRLALNAAGAESPLRHLADVDVLHWHGDTFAIPDGGTLLASTPLCAHQAFSRGPNVLALQFHPEPDAADLERWLIGYAGDLAGAKLDPRAFRKAAARHCPPLRSATAELLTEWLAGLKL</sequence>
<evidence type="ECO:0000259" key="1">
    <source>
        <dbReference type="Pfam" id="PF00117"/>
    </source>
</evidence>
<dbReference type="RefSeq" id="WP_115835182.1">
    <property type="nucleotide sequence ID" value="NZ_CP025086.1"/>
</dbReference>
<evidence type="ECO:0000313" key="2">
    <source>
        <dbReference type="EMBL" id="REF89409.1"/>
    </source>
</evidence>
<dbReference type="PROSITE" id="PS51273">
    <property type="entry name" value="GATASE_TYPE_1"/>
    <property type="match status" value="1"/>
</dbReference>
<keyword evidence="3" id="KW-1185">Reference proteome</keyword>
<dbReference type="PANTHER" id="PTHR42695:SF5">
    <property type="entry name" value="GLUTAMINE AMIDOTRANSFERASE YLR126C-RELATED"/>
    <property type="match status" value="1"/>
</dbReference>
<dbReference type="InterPro" id="IPR029062">
    <property type="entry name" value="Class_I_gatase-like"/>
</dbReference>
<dbReference type="EMBL" id="QUMO01000001">
    <property type="protein sequence ID" value="REF89409.1"/>
    <property type="molecule type" value="Genomic_DNA"/>
</dbReference>
<dbReference type="AlphaFoldDB" id="A0A3D9Z790"/>
<dbReference type="CDD" id="cd01741">
    <property type="entry name" value="GATase1_1"/>
    <property type="match status" value="1"/>
</dbReference>
<dbReference type="InterPro" id="IPR044992">
    <property type="entry name" value="ChyE-like"/>
</dbReference>